<keyword evidence="8" id="KW-0788">Thiol protease</keyword>
<feature type="compositionally biased region" description="Polar residues" evidence="13">
    <location>
        <begin position="1189"/>
        <end position="1200"/>
    </location>
</feature>
<evidence type="ECO:0000313" key="15">
    <source>
        <dbReference type="EMBL" id="ORX34698.1"/>
    </source>
</evidence>
<dbReference type="AlphaFoldDB" id="A0A1Y1U9J4"/>
<feature type="region of interest" description="Disordered" evidence="13">
    <location>
        <begin position="1097"/>
        <end position="1255"/>
    </location>
</feature>
<dbReference type="SUPFAM" id="SSF54001">
    <property type="entry name" value="Cysteine proteinases"/>
    <property type="match status" value="2"/>
</dbReference>
<feature type="domain" description="Peptidase C54 catalytic" evidence="14">
    <location>
        <begin position="541"/>
        <end position="1042"/>
    </location>
</feature>
<dbReference type="GO" id="GO:0035973">
    <property type="term" value="P:aggrephagy"/>
    <property type="evidence" value="ECO:0007669"/>
    <property type="project" value="TreeGrafter"/>
</dbReference>
<dbReference type="GO" id="GO:0000407">
    <property type="term" value="C:phagophore assembly site"/>
    <property type="evidence" value="ECO:0007669"/>
    <property type="project" value="UniProtKB-SubCell"/>
</dbReference>
<dbReference type="Proteomes" id="UP000193218">
    <property type="component" value="Unassembled WGS sequence"/>
</dbReference>
<comment type="subcellular location">
    <subcellularLocation>
        <location evidence="2">Cytoplasm</location>
    </subcellularLocation>
    <subcellularLocation>
        <location evidence="1">Preautophagosomal structure</location>
    </subcellularLocation>
</comment>
<sequence length="1255" mass="134354">MTMSPGDICNDSRSSVDSRESDPSVSGVSSHSHPAYRHHPTALASSSRLPNLPAPPPPDRLPPPKGRSVKDAGHRFKLGKKKSRTAASMPAEGRSSSINDEEWTFEGGGVGSYNGGSIPTISTSRASIDGFSSRGGEPGPMFDSQLTEVPAREKKMSKGRGLAKKTSRLFMRDKDRDRSTEKSGSGHNGGTYVESASSTGAITPESQSSLNLPGSNSRQTSYSSVMSGESTHSHLSNGSSSRRFGALTRPMTAHPNARSGASHSRRLSQDSHSSWQARSGRSSTSTYDSPIEGNHLPIPPRQHSNLSASVPGLSRNALPQPVLSPPSETAHTLPSRMSMWFSHLMPSSSANSGSTGPSEMGVVNGGAGYTSSPPRKGPSVAATFLNAARQKAVDGVRNLLDSEAQPDRCPDPIWLMGQGHLGYRPVTPLGSPAYENANLMENLDDEPKTARSANSVTKASPSKNDQASLKSAEGRKRDKTQPTSPSTNKGYSNLFSGSNTSLTLPAATSPGRQTDEKRTVAESPSKGRKAKVEKEVVKWPEQFYDDFRSIVWCTYRSQYAPILSLPPNLLVPSPGPYFSAFGPPIDATASLPAIPNHPPISGPRTSSSPWSWTRSEERGLTSDAGWGCMLRTGQSLLANALIHLHLGRDWRLPSSRPSSRPESPSQVAALKSYATYIQVVSWFLDDPSPLSPFSVHRMALIGKELGKEVGEWFGPSTAAGALKTLTNSFPLCGTAVATATDSIVYRSEVFAASSLLSEGWTEQDATASPSRSTTSRKSNTVWGDKAVLILIGIRLGLDGVNPIYYDSIKALFTFPQSVGIAGGRPSSSYYFVACQANSLFYLDPHFTRPAIPLVTPPAPSSKDRAAPSLASSLISESVKTNPAPAPPHSLDVINVDDVPSDDSESDTSSPSHRTRRDVSSPAAKRLSAHKRDLSIHSMTKTTPTTHRRTSSDPFGSSKVATAASPQHSVNSSSVTSGSPRQTKAKNPTLDAQDLWYASAYTEAQMKTFHCEKVRKMPLSGLDPSMLLGFLVKDEADLEDFCMRAAKLPQKIFTVQDAPPTWDDDELDSVSEPEEYHDHELEPEMDDLAQGVASSRFSPDFAVDDDNMSPITVSARDLPHRRADVDPRRGSLPSNEPVSEKPQSAADEDWDKGSGRGDSAPSTPPSGFTVRPLNDGKALAGASESRSSERPTISSTQSETDSWVGIPGHREADQLARTVTPPPPGALFDDPETPTLERAAAEPLSAAKKQHISENT</sequence>
<evidence type="ECO:0000256" key="2">
    <source>
        <dbReference type="ARBA" id="ARBA00004496"/>
    </source>
</evidence>
<dbReference type="Pfam" id="PF03416">
    <property type="entry name" value="Peptidase_C54"/>
    <property type="match status" value="1"/>
</dbReference>
<proteinExistence type="inferred from homology"/>
<evidence type="ECO:0000256" key="12">
    <source>
        <dbReference type="ARBA" id="ARBA00030240"/>
    </source>
</evidence>
<feature type="compositionally biased region" description="Polar residues" evidence="13">
    <location>
        <begin position="451"/>
        <end position="469"/>
    </location>
</feature>
<dbReference type="GO" id="GO:0000045">
    <property type="term" value="P:autophagosome assembly"/>
    <property type="evidence" value="ECO:0007669"/>
    <property type="project" value="TreeGrafter"/>
</dbReference>
<dbReference type="RefSeq" id="XP_021868940.1">
    <property type="nucleotide sequence ID" value="XM_022016740.1"/>
</dbReference>
<evidence type="ECO:0000256" key="13">
    <source>
        <dbReference type="SAM" id="MobiDB-lite"/>
    </source>
</evidence>
<feature type="compositionally biased region" description="Basic and acidic residues" evidence="13">
    <location>
        <begin position="170"/>
        <end position="181"/>
    </location>
</feature>
<keyword evidence="9" id="KW-0653">Protein transport</keyword>
<feature type="compositionally biased region" description="Low complexity" evidence="13">
    <location>
        <begin position="23"/>
        <end position="33"/>
    </location>
</feature>
<feature type="compositionally biased region" description="Basic and acidic residues" evidence="13">
    <location>
        <begin position="1116"/>
        <end position="1128"/>
    </location>
</feature>
<feature type="region of interest" description="Disordered" evidence="13">
    <location>
        <begin position="878"/>
        <end position="987"/>
    </location>
</feature>
<dbReference type="EMBL" id="NBSH01000013">
    <property type="protein sequence ID" value="ORX34698.1"/>
    <property type="molecule type" value="Genomic_DNA"/>
</dbReference>
<feature type="compositionally biased region" description="Low complexity" evidence="13">
    <location>
        <begin position="935"/>
        <end position="944"/>
    </location>
</feature>
<keyword evidence="7" id="KW-0378">Hydrolase</keyword>
<comment type="catalytic activity">
    <reaction evidence="11">
        <text>[protein]-C-terminal L-amino acid-glycyl-phosphatidylethanolamide + H2O = [protein]-C-terminal L-amino acid-glycine + a 1,2-diacyl-sn-glycero-3-phosphoethanolamine</text>
        <dbReference type="Rhea" id="RHEA:67548"/>
        <dbReference type="Rhea" id="RHEA-COMP:17323"/>
        <dbReference type="Rhea" id="RHEA-COMP:17324"/>
        <dbReference type="ChEBI" id="CHEBI:15377"/>
        <dbReference type="ChEBI" id="CHEBI:64612"/>
        <dbReference type="ChEBI" id="CHEBI:172940"/>
        <dbReference type="ChEBI" id="CHEBI:172941"/>
    </reaction>
    <physiologicalReaction direction="left-to-right" evidence="11">
        <dbReference type="Rhea" id="RHEA:67549"/>
    </physiologicalReaction>
</comment>
<dbReference type="GeneID" id="33558549"/>
<comment type="caution">
    <text evidence="15">The sequence shown here is derived from an EMBL/GenBank/DDBJ whole genome shotgun (WGS) entry which is preliminary data.</text>
</comment>
<feature type="region of interest" description="Disordered" evidence="13">
    <location>
        <begin position="445"/>
        <end position="532"/>
    </location>
</feature>
<evidence type="ECO:0000256" key="9">
    <source>
        <dbReference type="ARBA" id="ARBA00022927"/>
    </source>
</evidence>
<feature type="region of interest" description="Disordered" evidence="13">
    <location>
        <begin position="1"/>
        <end position="103"/>
    </location>
</feature>
<dbReference type="GO" id="GO:0034727">
    <property type="term" value="P:piecemeal microautophagy of the nucleus"/>
    <property type="evidence" value="ECO:0007669"/>
    <property type="project" value="TreeGrafter"/>
</dbReference>
<evidence type="ECO:0000256" key="6">
    <source>
        <dbReference type="ARBA" id="ARBA00022670"/>
    </source>
</evidence>
<dbReference type="STRING" id="4999.A0A1Y1U9J4"/>
<keyword evidence="4" id="KW-0813">Transport</keyword>
<evidence type="ECO:0000256" key="8">
    <source>
        <dbReference type="ARBA" id="ARBA00022807"/>
    </source>
</evidence>
<name>A0A1Y1U9J4_9TREE</name>
<dbReference type="PANTHER" id="PTHR22624:SF49">
    <property type="entry name" value="CYSTEINE PROTEASE"/>
    <property type="match status" value="1"/>
</dbReference>
<feature type="compositionally biased region" description="Polar residues" evidence="13">
    <location>
        <begin position="481"/>
        <end position="503"/>
    </location>
</feature>
<comment type="similarity">
    <text evidence="3">Belongs to the peptidase C54 family.</text>
</comment>
<feature type="compositionally biased region" description="Basic residues" evidence="13">
    <location>
        <begin position="157"/>
        <end position="167"/>
    </location>
</feature>
<evidence type="ECO:0000313" key="16">
    <source>
        <dbReference type="Proteomes" id="UP000193218"/>
    </source>
</evidence>
<evidence type="ECO:0000259" key="14">
    <source>
        <dbReference type="Pfam" id="PF03416"/>
    </source>
</evidence>
<dbReference type="OrthoDB" id="2960936at2759"/>
<dbReference type="InterPro" id="IPR005078">
    <property type="entry name" value="Peptidase_C54"/>
</dbReference>
<accession>A0A1Y1U9J4</accession>
<evidence type="ECO:0000256" key="1">
    <source>
        <dbReference type="ARBA" id="ARBA00004329"/>
    </source>
</evidence>
<keyword evidence="6" id="KW-0645">Protease</keyword>
<evidence type="ECO:0000256" key="3">
    <source>
        <dbReference type="ARBA" id="ARBA00010958"/>
    </source>
</evidence>
<protein>
    <recommendedName>
        <fullName evidence="12">Autophagy-related protein 4</fullName>
    </recommendedName>
</protein>
<dbReference type="InParanoid" id="A0A1Y1U9J4"/>
<dbReference type="InterPro" id="IPR046792">
    <property type="entry name" value="Peptidase_C54_cat"/>
</dbReference>
<keyword evidence="10" id="KW-0072">Autophagy</keyword>
<dbReference type="GO" id="GO:0019786">
    <property type="term" value="F:protein-phosphatidylethanolamide deconjugating activity"/>
    <property type="evidence" value="ECO:0007669"/>
    <property type="project" value="InterPro"/>
</dbReference>
<dbReference type="InterPro" id="IPR038765">
    <property type="entry name" value="Papain-like_cys_pep_sf"/>
</dbReference>
<gene>
    <name evidence="15" type="ORF">BD324DRAFT_634516</name>
</gene>
<dbReference type="GO" id="GO:0016485">
    <property type="term" value="P:protein processing"/>
    <property type="evidence" value="ECO:0007669"/>
    <property type="project" value="TreeGrafter"/>
</dbReference>
<feature type="compositionally biased region" description="Acidic residues" evidence="13">
    <location>
        <begin position="1061"/>
        <end position="1072"/>
    </location>
</feature>
<evidence type="ECO:0000256" key="7">
    <source>
        <dbReference type="ARBA" id="ARBA00022801"/>
    </source>
</evidence>
<feature type="compositionally biased region" description="Basic residues" evidence="13">
    <location>
        <begin position="75"/>
        <end position="84"/>
    </location>
</feature>
<dbReference type="GO" id="GO:0000423">
    <property type="term" value="P:mitophagy"/>
    <property type="evidence" value="ECO:0007669"/>
    <property type="project" value="TreeGrafter"/>
</dbReference>
<feature type="compositionally biased region" description="Low complexity" evidence="13">
    <location>
        <begin position="964"/>
        <end position="978"/>
    </location>
</feature>
<evidence type="ECO:0000256" key="11">
    <source>
        <dbReference type="ARBA" id="ARBA00029362"/>
    </source>
</evidence>
<keyword evidence="5" id="KW-0963">Cytoplasm</keyword>
<evidence type="ECO:0000256" key="5">
    <source>
        <dbReference type="ARBA" id="ARBA00022490"/>
    </source>
</evidence>
<feature type="compositionally biased region" description="Polar residues" evidence="13">
    <location>
        <begin position="270"/>
        <end position="288"/>
    </location>
</feature>
<evidence type="ECO:0000256" key="10">
    <source>
        <dbReference type="ARBA" id="ARBA00023006"/>
    </source>
</evidence>
<reference evidence="15 16" key="1">
    <citation type="submission" date="2017-03" db="EMBL/GenBank/DDBJ databases">
        <title>Widespread Adenine N6-methylation of Active Genes in Fungi.</title>
        <authorList>
            <consortium name="DOE Joint Genome Institute"/>
            <person name="Mondo S.J."/>
            <person name="Dannebaum R.O."/>
            <person name="Kuo R.C."/>
            <person name="Louie K.B."/>
            <person name="Bewick A.J."/>
            <person name="Labutti K."/>
            <person name="Haridas S."/>
            <person name="Kuo A."/>
            <person name="Salamov A."/>
            <person name="Ahrendt S.R."/>
            <person name="Lau R."/>
            <person name="Bowen B.P."/>
            <person name="Lipzen A."/>
            <person name="Sullivan W."/>
            <person name="Andreopoulos W.B."/>
            <person name="Clum A."/>
            <person name="Lindquist E."/>
            <person name="Daum C."/>
            <person name="Northen T.R."/>
            <person name="Ramamoorthy G."/>
            <person name="Schmitz R.J."/>
            <person name="Gryganskyi A."/>
            <person name="Culley D."/>
            <person name="Magnuson J."/>
            <person name="James T.Y."/>
            <person name="O'Malley M.A."/>
            <person name="Stajich J.E."/>
            <person name="Spatafora J.W."/>
            <person name="Visel A."/>
            <person name="Grigoriev I.V."/>
        </authorList>
    </citation>
    <scope>NUCLEOTIDE SEQUENCE [LARGE SCALE GENOMIC DNA]</scope>
    <source>
        <strain evidence="15 16">NRRL Y-17943</strain>
    </source>
</reference>
<feature type="region of interest" description="Disordered" evidence="13">
    <location>
        <begin position="1056"/>
        <end position="1076"/>
    </location>
</feature>
<organism evidence="15 16">
    <name type="scientific">Kockovaella imperatae</name>
    <dbReference type="NCBI Taxonomy" id="4999"/>
    <lineage>
        <taxon>Eukaryota</taxon>
        <taxon>Fungi</taxon>
        <taxon>Dikarya</taxon>
        <taxon>Basidiomycota</taxon>
        <taxon>Agaricomycotina</taxon>
        <taxon>Tremellomycetes</taxon>
        <taxon>Tremellales</taxon>
        <taxon>Cuniculitremaceae</taxon>
        <taxon>Kockovaella</taxon>
    </lineage>
</organism>
<dbReference type="PANTHER" id="PTHR22624">
    <property type="entry name" value="CYSTEINE PROTEASE ATG4"/>
    <property type="match status" value="1"/>
</dbReference>
<dbReference type="GO" id="GO:0004197">
    <property type="term" value="F:cysteine-type endopeptidase activity"/>
    <property type="evidence" value="ECO:0007669"/>
    <property type="project" value="TreeGrafter"/>
</dbReference>
<feature type="compositionally biased region" description="Pro residues" evidence="13">
    <location>
        <begin position="52"/>
        <end position="65"/>
    </location>
</feature>
<dbReference type="GO" id="GO:0015031">
    <property type="term" value="P:protein transport"/>
    <property type="evidence" value="ECO:0007669"/>
    <property type="project" value="UniProtKB-KW"/>
</dbReference>
<keyword evidence="16" id="KW-1185">Reference proteome</keyword>
<feature type="region of interest" description="Disordered" evidence="13">
    <location>
        <begin position="124"/>
        <end position="331"/>
    </location>
</feature>
<feature type="compositionally biased region" description="Polar residues" evidence="13">
    <location>
        <begin position="194"/>
        <end position="229"/>
    </location>
</feature>
<feature type="compositionally biased region" description="Low complexity" evidence="13">
    <location>
        <begin position="42"/>
        <end position="51"/>
    </location>
</feature>
<evidence type="ECO:0000256" key="4">
    <source>
        <dbReference type="ARBA" id="ARBA00022448"/>
    </source>
</evidence>